<comment type="subcellular location">
    <subcellularLocation>
        <location evidence="1">Cell membrane</location>
        <topology evidence="1">Multi-pass membrane protein</topology>
    </subcellularLocation>
</comment>
<protein>
    <submittedName>
        <fullName evidence="8">Lactate dehydrogenase</fullName>
    </submittedName>
</protein>
<evidence type="ECO:0000256" key="5">
    <source>
        <dbReference type="ARBA" id="ARBA00023136"/>
    </source>
</evidence>
<keyword evidence="3 6" id="KW-0812">Transmembrane</keyword>
<dbReference type="GO" id="GO:0022857">
    <property type="term" value="F:transmembrane transporter activity"/>
    <property type="evidence" value="ECO:0007669"/>
    <property type="project" value="InterPro"/>
</dbReference>
<feature type="transmembrane region" description="Helical" evidence="6">
    <location>
        <begin position="344"/>
        <end position="366"/>
    </location>
</feature>
<reference evidence="8" key="1">
    <citation type="journal article" date="2019" name="Emerg. Microbes Infect.">
        <title>Comprehensive subspecies identification of 175 nontuberculous mycobacteria species based on 7547 genomic profiles.</title>
        <authorList>
            <person name="Matsumoto Y."/>
            <person name="Kinjo T."/>
            <person name="Motooka D."/>
            <person name="Nabeya D."/>
            <person name="Jung N."/>
            <person name="Uechi K."/>
            <person name="Horii T."/>
            <person name="Iida T."/>
            <person name="Fujita J."/>
            <person name="Nakamura S."/>
        </authorList>
    </citation>
    <scope>NUCLEOTIDE SEQUENCE [LARGE SCALE GENOMIC DNA]</scope>
    <source>
        <strain evidence="8">JCM 13671</strain>
    </source>
</reference>
<feature type="transmembrane region" description="Helical" evidence="6">
    <location>
        <begin position="378"/>
        <end position="400"/>
    </location>
</feature>
<feature type="transmembrane region" description="Helical" evidence="6">
    <location>
        <begin position="9"/>
        <end position="29"/>
    </location>
</feature>
<dbReference type="AlphaFoldDB" id="A0A7I7Y5E1"/>
<dbReference type="EMBL" id="AP022612">
    <property type="protein sequence ID" value="BBZ36896.1"/>
    <property type="molecule type" value="Genomic_DNA"/>
</dbReference>
<feature type="transmembrane region" description="Helical" evidence="6">
    <location>
        <begin position="256"/>
        <end position="275"/>
    </location>
</feature>
<evidence type="ECO:0000259" key="7">
    <source>
        <dbReference type="PROSITE" id="PS50850"/>
    </source>
</evidence>
<dbReference type="PANTHER" id="PTHR43124">
    <property type="entry name" value="PURINE EFFLUX PUMP PBUE"/>
    <property type="match status" value="1"/>
</dbReference>
<feature type="transmembrane region" description="Helical" evidence="6">
    <location>
        <begin position="221"/>
        <end position="244"/>
    </location>
</feature>
<feature type="transmembrane region" description="Helical" evidence="6">
    <location>
        <begin position="313"/>
        <end position="337"/>
    </location>
</feature>
<keyword evidence="9" id="KW-1185">Reference proteome</keyword>
<dbReference type="RefSeq" id="WP_163645567.1">
    <property type="nucleotide sequence ID" value="NZ_AP022612.1"/>
</dbReference>
<dbReference type="InterPro" id="IPR005829">
    <property type="entry name" value="Sugar_transporter_CS"/>
</dbReference>
<dbReference type="Pfam" id="PF07690">
    <property type="entry name" value="MFS_1"/>
    <property type="match status" value="1"/>
</dbReference>
<evidence type="ECO:0000256" key="3">
    <source>
        <dbReference type="ARBA" id="ARBA00022692"/>
    </source>
</evidence>
<evidence type="ECO:0000313" key="8">
    <source>
        <dbReference type="EMBL" id="BBZ36896.1"/>
    </source>
</evidence>
<dbReference type="PANTHER" id="PTHR43124:SF3">
    <property type="entry name" value="CHLORAMPHENICOL EFFLUX PUMP RV0191"/>
    <property type="match status" value="1"/>
</dbReference>
<evidence type="ECO:0000256" key="4">
    <source>
        <dbReference type="ARBA" id="ARBA00022989"/>
    </source>
</evidence>
<dbReference type="PROSITE" id="PS00216">
    <property type="entry name" value="SUGAR_TRANSPORT_1"/>
    <property type="match status" value="1"/>
</dbReference>
<feature type="transmembrane region" description="Helical" evidence="6">
    <location>
        <begin position="76"/>
        <end position="95"/>
    </location>
</feature>
<evidence type="ECO:0000256" key="6">
    <source>
        <dbReference type="SAM" id="Phobius"/>
    </source>
</evidence>
<name>A0A7I7Y5E1_9MYCO</name>
<evidence type="ECO:0000256" key="2">
    <source>
        <dbReference type="ARBA" id="ARBA00022475"/>
    </source>
</evidence>
<proteinExistence type="predicted"/>
<feature type="transmembrane region" description="Helical" evidence="6">
    <location>
        <begin position="101"/>
        <end position="124"/>
    </location>
</feature>
<dbReference type="Proteomes" id="UP000466931">
    <property type="component" value="Chromosome"/>
</dbReference>
<dbReference type="GO" id="GO:0005886">
    <property type="term" value="C:plasma membrane"/>
    <property type="evidence" value="ECO:0007669"/>
    <property type="project" value="UniProtKB-SubCell"/>
</dbReference>
<keyword evidence="2" id="KW-1003">Cell membrane</keyword>
<sequence>MPRSSPSKWAMLGIAYLVLLAAYVPFLGWTPKLTSVMEDLSLNYTQAGALSSVAGLAAGIALLSGGVITSKWGPKNILLAGLAGGVIGLLLFAYADSYTVAMIARVISGAAAGFLFVGTYTVAVNWFQKSKETGRALGIMATGDGTGLLFALYVFAWVLTLMGWRGGLVAGAIGLVVVLAVVYFLVPGGAGSTDEAQTEQVTSNGTSARPGLLASVLRRGVIIAAIFAIGTTGLFTLLAAWMPAVLVEGAGWSESNAGLVASSFAVVGITTALLGGFLSDRIGRKPVLVAGGFAGSLGVAGTALALSAGNYTLVAVCIPIIGLGIYLAFPVAVALAVEATEPEFVGAANGLVLGSGYIVGGFIYPLALGSIKDATGDYAVGFYALAVATFVLCALAPLLAKKTAHAAATGAGDVRGTDRHDLEPQT</sequence>
<dbReference type="InterPro" id="IPR020846">
    <property type="entry name" value="MFS_dom"/>
</dbReference>
<dbReference type="Gene3D" id="1.20.1250.20">
    <property type="entry name" value="MFS general substrate transporter like domains"/>
    <property type="match status" value="2"/>
</dbReference>
<dbReference type="InterPro" id="IPR011701">
    <property type="entry name" value="MFS"/>
</dbReference>
<accession>A0A7I7Y5E1</accession>
<evidence type="ECO:0000256" key="1">
    <source>
        <dbReference type="ARBA" id="ARBA00004651"/>
    </source>
</evidence>
<keyword evidence="5 6" id="KW-0472">Membrane</keyword>
<feature type="transmembrane region" description="Helical" evidence="6">
    <location>
        <begin position="136"/>
        <end position="158"/>
    </location>
</feature>
<reference evidence="8" key="2">
    <citation type="submission" date="2020-02" db="EMBL/GenBank/DDBJ databases">
        <authorList>
            <person name="Matsumoto Y."/>
            <person name="Motooka D."/>
            <person name="Nakamura S."/>
        </authorList>
    </citation>
    <scope>NUCLEOTIDE SEQUENCE</scope>
    <source>
        <strain evidence="8">JCM 13671</strain>
    </source>
</reference>
<dbReference type="SUPFAM" id="SSF103473">
    <property type="entry name" value="MFS general substrate transporter"/>
    <property type="match status" value="1"/>
</dbReference>
<feature type="transmembrane region" description="Helical" evidence="6">
    <location>
        <begin position="164"/>
        <end position="186"/>
    </location>
</feature>
<gene>
    <name evidence="8" type="ORF">MCNF_55010</name>
</gene>
<evidence type="ECO:0000313" key="9">
    <source>
        <dbReference type="Proteomes" id="UP000466931"/>
    </source>
</evidence>
<feature type="domain" description="Major facilitator superfamily (MFS) profile" evidence="7">
    <location>
        <begin position="10"/>
        <end position="404"/>
    </location>
</feature>
<dbReference type="InterPro" id="IPR050189">
    <property type="entry name" value="MFS_Efflux_Transporters"/>
</dbReference>
<feature type="transmembrane region" description="Helical" evidence="6">
    <location>
        <begin position="49"/>
        <end position="69"/>
    </location>
</feature>
<dbReference type="InterPro" id="IPR036259">
    <property type="entry name" value="MFS_trans_sf"/>
</dbReference>
<keyword evidence="4 6" id="KW-1133">Transmembrane helix</keyword>
<feature type="transmembrane region" description="Helical" evidence="6">
    <location>
        <begin position="287"/>
        <end position="307"/>
    </location>
</feature>
<organism evidence="8 9">
    <name type="scientific">Mycolicibacterium confluentis</name>
    <dbReference type="NCBI Taxonomy" id="28047"/>
    <lineage>
        <taxon>Bacteria</taxon>
        <taxon>Bacillati</taxon>
        <taxon>Actinomycetota</taxon>
        <taxon>Actinomycetes</taxon>
        <taxon>Mycobacteriales</taxon>
        <taxon>Mycobacteriaceae</taxon>
        <taxon>Mycolicibacterium</taxon>
    </lineage>
</organism>
<dbReference type="PROSITE" id="PS50850">
    <property type="entry name" value="MFS"/>
    <property type="match status" value="1"/>
</dbReference>